<dbReference type="EMBL" id="MN739153">
    <property type="protein sequence ID" value="QHS90888.1"/>
    <property type="molecule type" value="Genomic_DNA"/>
</dbReference>
<dbReference type="InterPro" id="IPR043804">
    <property type="entry name" value="DUF5871"/>
</dbReference>
<evidence type="ECO:0000313" key="2">
    <source>
        <dbReference type="EMBL" id="QHS90888.1"/>
    </source>
</evidence>
<dbReference type="Pfam" id="PF19196">
    <property type="entry name" value="DUF5871"/>
    <property type="match status" value="1"/>
</dbReference>
<protein>
    <submittedName>
        <fullName evidence="2">Uncharacterized protein</fullName>
    </submittedName>
</protein>
<sequence length="277" mass="31017">MADIIPFTEFNPSLVQLSKLKTLDNGGKTVYVSYNGAPLVLQTPEMVAPYGMSKWDNDGKGPAKYTLDLSFKGMDTRDHLKTFNKALQDFDSLLVNGGLSNSDEWFKKKYTSKDVVEALYTCVLRRSKDDKYPPTFKMTVPCDPSTGDFRCKVFDKNTKEQLDLTKVNLKGARVTAIVQCTGIWIAGGKFGSTWKIVQLRVEQTAKITEYAFKEIEGDKVEDVDESDDDDDDDAEEIIKDAPVNIDNKDDDSDIIESSDDEIDSKSKVVKKTASKKK</sequence>
<name>A0A6C0BHL2_9ZZZZ</name>
<reference evidence="2" key="1">
    <citation type="journal article" date="2020" name="Nature">
        <title>Giant virus diversity and host interactions through global metagenomics.</title>
        <authorList>
            <person name="Schulz F."/>
            <person name="Roux S."/>
            <person name="Paez-Espino D."/>
            <person name="Jungbluth S."/>
            <person name="Walsh D.A."/>
            <person name="Denef V.J."/>
            <person name="McMahon K.D."/>
            <person name="Konstantinidis K.T."/>
            <person name="Eloe-Fadrosh E.A."/>
            <person name="Kyrpides N.C."/>
            <person name="Woyke T."/>
        </authorList>
    </citation>
    <scope>NUCLEOTIDE SEQUENCE</scope>
    <source>
        <strain evidence="2">GVMAG-M-3300010354-11</strain>
    </source>
</reference>
<dbReference type="AlphaFoldDB" id="A0A6C0BHL2"/>
<feature type="compositionally biased region" description="Acidic residues" evidence="1">
    <location>
        <begin position="221"/>
        <end position="235"/>
    </location>
</feature>
<feature type="region of interest" description="Disordered" evidence="1">
    <location>
        <begin position="219"/>
        <end position="260"/>
    </location>
</feature>
<proteinExistence type="predicted"/>
<organism evidence="2">
    <name type="scientific">viral metagenome</name>
    <dbReference type="NCBI Taxonomy" id="1070528"/>
    <lineage>
        <taxon>unclassified sequences</taxon>
        <taxon>metagenomes</taxon>
        <taxon>organismal metagenomes</taxon>
    </lineage>
</organism>
<feature type="compositionally biased region" description="Acidic residues" evidence="1">
    <location>
        <begin position="248"/>
        <end position="260"/>
    </location>
</feature>
<accession>A0A6C0BHL2</accession>
<evidence type="ECO:0000256" key="1">
    <source>
        <dbReference type="SAM" id="MobiDB-lite"/>
    </source>
</evidence>